<proteinExistence type="predicted"/>
<keyword evidence="2" id="KW-1185">Reference proteome</keyword>
<organism evidence="1 2">
    <name type="scientific">Variovorax ginsengisoli</name>
    <dbReference type="NCBI Taxonomy" id="363844"/>
    <lineage>
        <taxon>Bacteria</taxon>
        <taxon>Pseudomonadati</taxon>
        <taxon>Pseudomonadota</taxon>
        <taxon>Betaproteobacteria</taxon>
        <taxon>Burkholderiales</taxon>
        <taxon>Comamonadaceae</taxon>
        <taxon>Variovorax</taxon>
    </lineage>
</organism>
<name>A0ABT8SDV5_9BURK</name>
<evidence type="ECO:0000313" key="1">
    <source>
        <dbReference type="EMBL" id="MDO1536910.1"/>
    </source>
</evidence>
<gene>
    <name evidence="1" type="ORF">Q2T77_32035</name>
</gene>
<accession>A0ABT8SDV5</accession>
<comment type="caution">
    <text evidence="1">The sequence shown here is derived from an EMBL/GenBank/DDBJ whole genome shotgun (WGS) entry which is preliminary data.</text>
</comment>
<dbReference type="Proteomes" id="UP001169027">
    <property type="component" value="Unassembled WGS sequence"/>
</dbReference>
<reference evidence="1" key="1">
    <citation type="submission" date="2023-06" db="EMBL/GenBank/DDBJ databases">
        <authorList>
            <person name="Jiang Y."/>
            <person name="Liu Q."/>
        </authorList>
    </citation>
    <scope>NUCLEOTIDE SEQUENCE</scope>
    <source>
        <strain evidence="1">CGMCC 1.12090</strain>
    </source>
</reference>
<dbReference type="EMBL" id="JAUKVY010000033">
    <property type="protein sequence ID" value="MDO1536910.1"/>
    <property type="molecule type" value="Genomic_DNA"/>
</dbReference>
<evidence type="ECO:0000313" key="2">
    <source>
        <dbReference type="Proteomes" id="UP001169027"/>
    </source>
</evidence>
<protein>
    <submittedName>
        <fullName evidence="1">Uncharacterized protein</fullName>
    </submittedName>
</protein>
<dbReference type="RefSeq" id="WP_301815128.1">
    <property type="nucleotide sequence ID" value="NZ_JAUJZH010000033.1"/>
</dbReference>
<sequence>MSLLQSVEFGNAGDLDTHGTGWFVGFGEWTHGPATALRHVADGTTSSGPCIKYFRHPAGHPNGDPKPLSEGRTLSMLVDAQGEFRIEFSTRADFAPADSLAHTLRRHGDFVIWGPGIHHRAFGIQAACILTVRWA</sequence>